<keyword evidence="1" id="KW-0805">Transcription regulation</keyword>
<reference evidence="7" key="1">
    <citation type="submission" date="2016-10" db="EMBL/GenBank/DDBJ databases">
        <authorList>
            <person name="Varghese N."/>
            <person name="Submissions S."/>
        </authorList>
    </citation>
    <scope>NUCLEOTIDE SEQUENCE [LARGE SCALE GENOMIC DNA]</scope>
    <source>
        <strain evidence="7">CGMCC 1.10223</strain>
    </source>
</reference>
<dbReference type="EMBL" id="FONN01000021">
    <property type="protein sequence ID" value="SFF26189.1"/>
    <property type="molecule type" value="Genomic_DNA"/>
</dbReference>
<dbReference type="GO" id="GO:0003700">
    <property type="term" value="F:DNA-binding transcription factor activity"/>
    <property type="evidence" value="ECO:0007669"/>
    <property type="project" value="TreeGrafter"/>
</dbReference>
<dbReference type="InterPro" id="IPR001647">
    <property type="entry name" value="HTH_TetR"/>
</dbReference>
<evidence type="ECO:0000256" key="1">
    <source>
        <dbReference type="ARBA" id="ARBA00023015"/>
    </source>
</evidence>
<evidence type="ECO:0000256" key="3">
    <source>
        <dbReference type="ARBA" id="ARBA00023163"/>
    </source>
</evidence>
<dbReference type="SUPFAM" id="SSF46689">
    <property type="entry name" value="Homeodomain-like"/>
    <property type="match status" value="1"/>
</dbReference>
<feature type="DNA-binding region" description="H-T-H motif" evidence="4">
    <location>
        <begin position="37"/>
        <end position="56"/>
    </location>
</feature>
<proteinExistence type="predicted"/>
<feature type="domain" description="HTH tetR-type" evidence="5">
    <location>
        <begin position="14"/>
        <end position="74"/>
    </location>
</feature>
<organism evidence="6 7">
    <name type="scientific">Paenibacillus algorifonticola</name>
    <dbReference type="NCBI Taxonomy" id="684063"/>
    <lineage>
        <taxon>Bacteria</taxon>
        <taxon>Bacillati</taxon>
        <taxon>Bacillota</taxon>
        <taxon>Bacilli</taxon>
        <taxon>Bacillales</taxon>
        <taxon>Paenibacillaceae</taxon>
        <taxon>Paenibacillus</taxon>
    </lineage>
</organism>
<dbReference type="GO" id="GO:0000976">
    <property type="term" value="F:transcription cis-regulatory region binding"/>
    <property type="evidence" value="ECO:0007669"/>
    <property type="project" value="TreeGrafter"/>
</dbReference>
<evidence type="ECO:0000259" key="5">
    <source>
        <dbReference type="PROSITE" id="PS50977"/>
    </source>
</evidence>
<dbReference type="Pfam" id="PF14246">
    <property type="entry name" value="TetR_C_7"/>
    <property type="match status" value="1"/>
</dbReference>
<dbReference type="Gene3D" id="1.10.357.10">
    <property type="entry name" value="Tetracycline Repressor, domain 2"/>
    <property type="match status" value="1"/>
</dbReference>
<dbReference type="Proteomes" id="UP000183410">
    <property type="component" value="Unassembled WGS sequence"/>
</dbReference>
<dbReference type="PRINTS" id="PR00455">
    <property type="entry name" value="HTHTETR"/>
</dbReference>
<dbReference type="InterPro" id="IPR009057">
    <property type="entry name" value="Homeodomain-like_sf"/>
</dbReference>
<accession>A0A1I2H9N7</accession>
<dbReference type="PANTHER" id="PTHR30055">
    <property type="entry name" value="HTH-TYPE TRANSCRIPTIONAL REGULATOR RUTR"/>
    <property type="match status" value="1"/>
</dbReference>
<dbReference type="PANTHER" id="PTHR30055:SF146">
    <property type="entry name" value="HTH-TYPE TRANSCRIPTIONAL DUAL REGULATOR CECR"/>
    <property type="match status" value="1"/>
</dbReference>
<dbReference type="GO" id="GO:0045892">
    <property type="term" value="P:negative regulation of DNA-templated transcription"/>
    <property type="evidence" value="ECO:0007669"/>
    <property type="project" value="UniProtKB-ARBA"/>
</dbReference>
<dbReference type="Pfam" id="PF00440">
    <property type="entry name" value="TetR_N"/>
    <property type="match status" value="1"/>
</dbReference>
<dbReference type="InterPro" id="IPR050109">
    <property type="entry name" value="HTH-type_TetR-like_transc_reg"/>
</dbReference>
<dbReference type="RefSeq" id="WP_082110660.1">
    <property type="nucleotide sequence ID" value="NZ_FONN01000021.1"/>
</dbReference>
<evidence type="ECO:0000256" key="2">
    <source>
        <dbReference type="ARBA" id="ARBA00023125"/>
    </source>
</evidence>
<evidence type="ECO:0000313" key="7">
    <source>
        <dbReference type="Proteomes" id="UP000183410"/>
    </source>
</evidence>
<keyword evidence="7" id="KW-1185">Reference proteome</keyword>
<gene>
    <name evidence="6" type="ORF">SAMN04487969_12122</name>
</gene>
<sequence length="212" mass="23569">MNSMENKTIRKGSADKRAKIIAAARDLFLSEGFDRSSVDAVAAKAGVSKRTVYDYYGDKQNLLLAVVEETSSSVLDLIEQAVSDRLWEFEDLEQTLISFCEQIVDSANGSSDYKALIRLIMMEETNLPPSIFEGLDNATEEGVIRRFTEFGQTGLLNVPDPQMAAKHFAALTFLLVFNQPKTGTLEAEQTKRIITEGVRVFLCAYAPRTVQN</sequence>
<keyword evidence="3" id="KW-0804">Transcription</keyword>
<dbReference type="AlphaFoldDB" id="A0A1I2H9N7"/>
<protein>
    <submittedName>
        <fullName evidence="6">Transcriptional regulator, TetR family</fullName>
    </submittedName>
</protein>
<dbReference type="PROSITE" id="PS50977">
    <property type="entry name" value="HTH_TETR_2"/>
    <property type="match status" value="1"/>
</dbReference>
<dbReference type="InterPro" id="IPR039536">
    <property type="entry name" value="TetR_C_Proteobacteria"/>
</dbReference>
<dbReference type="OrthoDB" id="9812993at2"/>
<name>A0A1I2H9N7_9BACL</name>
<evidence type="ECO:0000313" key="6">
    <source>
        <dbReference type="EMBL" id="SFF26189.1"/>
    </source>
</evidence>
<evidence type="ECO:0000256" key="4">
    <source>
        <dbReference type="PROSITE-ProRule" id="PRU00335"/>
    </source>
</evidence>
<keyword evidence="2 4" id="KW-0238">DNA-binding</keyword>
<dbReference type="FunFam" id="1.10.10.60:FF:000141">
    <property type="entry name" value="TetR family transcriptional regulator"/>
    <property type="match status" value="1"/>
</dbReference>